<keyword evidence="2" id="KW-1185">Reference proteome</keyword>
<reference evidence="1 2" key="1">
    <citation type="submission" date="2024-06" db="EMBL/GenBank/DDBJ databases">
        <title>Sorghum-associated microbial communities from plants grown in Nebraska, USA.</title>
        <authorList>
            <person name="Schachtman D."/>
        </authorList>
    </citation>
    <scope>NUCLEOTIDE SEQUENCE [LARGE SCALE GENOMIC DNA]</scope>
    <source>
        <strain evidence="1 2">3207</strain>
    </source>
</reference>
<gene>
    <name evidence="1" type="ORF">ABIE08_001081</name>
</gene>
<proteinExistence type="predicted"/>
<protein>
    <submittedName>
        <fullName evidence="1">Uncharacterized protein</fullName>
    </submittedName>
</protein>
<name>A0ABV2QVW6_9HYPH</name>
<evidence type="ECO:0000313" key="1">
    <source>
        <dbReference type="EMBL" id="MET4633168.1"/>
    </source>
</evidence>
<dbReference type="Proteomes" id="UP001549321">
    <property type="component" value="Unassembled WGS sequence"/>
</dbReference>
<evidence type="ECO:0000313" key="2">
    <source>
        <dbReference type="Proteomes" id="UP001549321"/>
    </source>
</evidence>
<organism evidence="1 2">
    <name type="scientific">Kaistia defluvii</name>
    <dbReference type="NCBI Taxonomy" id="410841"/>
    <lineage>
        <taxon>Bacteria</taxon>
        <taxon>Pseudomonadati</taxon>
        <taxon>Pseudomonadota</taxon>
        <taxon>Alphaproteobacteria</taxon>
        <taxon>Hyphomicrobiales</taxon>
        <taxon>Kaistiaceae</taxon>
        <taxon>Kaistia</taxon>
    </lineage>
</organism>
<comment type="caution">
    <text evidence="1">The sequence shown here is derived from an EMBL/GenBank/DDBJ whole genome shotgun (WGS) entry which is preliminary data.</text>
</comment>
<accession>A0ABV2QVW6</accession>
<sequence length="106" mass="11922">MFIARWQIDARFGHKKEALELMREWEREIGAKAGVDPERSSVVTGSIGALEATIENNLMVENLAELERLFEGIAAIPAHVEWGKKLEPHVVSGTSRWSILRVVPMN</sequence>
<dbReference type="EMBL" id="JBEPSM010000001">
    <property type="protein sequence ID" value="MET4633168.1"/>
    <property type="molecule type" value="Genomic_DNA"/>
</dbReference>
<dbReference type="RefSeq" id="WP_354549314.1">
    <property type="nucleotide sequence ID" value="NZ_JBEPSM010000001.1"/>
</dbReference>